<keyword evidence="4" id="KW-1185">Reference proteome</keyword>
<dbReference type="EMBL" id="JAKWBI020000921">
    <property type="protein sequence ID" value="KAJ2892007.1"/>
    <property type="molecule type" value="Genomic_DNA"/>
</dbReference>
<name>A0AAD5WM24_9PEZI</name>
<feature type="region of interest" description="Disordered" evidence="1">
    <location>
        <begin position="87"/>
        <end position="127"/>
    </location>
</feature>
<accession>A0AAD5WM24</accession>
<keyword evidence="2" id="KW-0812">Transmembrane</keyword>
<gene>
    <name evidence="3" type="ORF">MKZ38_010455</name>
</gene>
<organism evidence="3 4">
    <name type="scientific">Zalerion maritima</name>
    <dbReference type="NCBI Taxonomy" id="339359"/>
    <lineage>
        <taxon>Eukaryota</taxon>
        <taxon>Fungi</taxon>
        <taxon>Dikarya</taxon>
        <taxon>Ascomycota</taxon>
        <taxon>Pezizomycotina</taxon>
        <taxon>Sordariomycetes</taxon>
        <taxon>Lulworthiomycetidae</taxon>
        <taxon>Lulworthiales</taxon>
        <taxon>Lulworthiaceae</taxon>
        <taxon>Zalerion</taxon>
    </lineage>
</organism>
<evidence type="ECO:0000313" key="4">
    <source>
        <dbReference type="Proteomes" id="UP001201980"/>
    </source>
</evidence>
<reference evidence="3" key="1">
    <citation type="submission" date="2022-07" db="EMBL/GenBank/DDBJ databases">
        <title>Draft genome sequence of Zalerion maritima ATCC 34329, a (micro)plastics degrading marine fungus.</title>
        <authorList>
            <person name="Paco A."/>
            <person name="Goncalves M.F.M."/>
            <person name="Rocha-Santos T.A.P."/>
            <person name="Alves A."/>
        </authorList>
    </citation>
    <scope>NUCLEOTIDE SEQUENCE</scope>
    <source>
        <strain evidence="3">ATCC 34329</strain>
    </source>
</reference>
<protein>
    <submittedName>
        <fullName evidence="3">Uncharacterized protein</fullName>
    </submittedName>
</protein>
<dbReference type="AlphaFoldDB" id="A0AAD5WM24"/>
<feature type="compositionally biased region" description="Low complexity" evidence="1">
    <location>
        <begin position="98"/>
        <end position="107"/>
    </location>
</feature>
<feature type="region of interest" description="Disordered" evidence="1">
    <location>
        <begin position="49"/>
        <end position="69"/>
    </location>
</feature>
<sequence>MAVIKVKRLRQELILNGHGHYYLRKHVRATAKETPQAESLAPATNDAIDASTSAAPEGPKLAKSTKATEETTLAVTSTTTPAIAVATPKPATKRKGQTISITTTEISQPASRPGKNPAAPAKRCKEGESEITTTSAIIVSIAIAIAIAIIVTATVTIKRSQAKKESGRRNYTQNEFVKGKEEIFAKV</sequence>
<evidence type="ECO:0000256" key="1">
    <source>
        <dbReference type="SAM" id="MobiDB-lite"/>
    </source>
</evidence>
<evidence type="ECO:0000313" key="3">
    <source>
        <dbReference type="EMBL" id="KAJ2892007.1"/>
    </source>
</evidence>
<comment type="caution">
    <text evidence="3">The sequence shown here is derived from an EMBL/GenBank/DDBJ whole genome shotgun (WGS) entry which is preliminary data.</text>
</comment>
<proteinExistence type="predicted"/>
<evidence type="ECO:0000256" key="2">
    <source>
        <dbReference type="SAM" id="Phobius"/>
    </source>
</evidence>
<keyword evidence="2" id="KW-0472">Membrane</keyword>
<dbReference type="Proteomes" id="UP001201980">
    <property type="component" value="Unassembled WGS sequence"/>
</dbReference>
<feature type="transmembrane region" description="Helical" evidence="2">
    <location>
        <begin position="136"/>
        <end position="157"/>
    </location>
</feature>
<keyword evidence="2" id="KW-1133">Transmembrane helix</keyword>